<keyword evidence="7" id="KW-0206">Cytoskeleton</keyword>
<dbReference type="InterPro" id="IPR001680">
    <property type="entry name" value="WD40_rpt"/>
</dbReference>
<keyword evidence="6" id="KW-0969">Cilium</keyword>
<evidence type="ECO:0000256" key="11">
    <source>
        <dbReference type="ARBA" id="ARBA00041557"/>
    </source>
</evidence>
<evidence type="ECO:0000256" key="1">
    <source>
        <dbReference type="ARBA" id="ARBA00004611"/>
    </source>
</evidence>
<keyword evidence="2" id="KW-0963">Cytoplasm</keyword>
<comment type="subcellular location">
    <subcellularLocation>
        <location evidence="1">Cytoplasm</location>
        <location evidence="1">Cytoskeleton</location>
        <location evidence="1">Flagellum axoneme</location>
    </subcellularLocation>
    <subcellularLocation>
        <location evidence="9">Dynein axonemal particle</location>
    </subcellularLocation>
</comment>
<dbReference type="SUPFAM" id="SSF50978">
    <property type="entry name" value="WD40 repeat-like"/>
    <property type="match status" value="1"/>
</dbReference>
<dbReference type="SMART" id="SM00320">
    <property type="entry name" value="WD40"/>
    <property type="match status" value="4"/>
</dbReference>
<evidence type="ECO:0000313" key="14">
    <source>
        <dbReference type="Proteomes" id="UP000695022"/>
    </source>
</evidence>
<keyword evidence="14" id="KW-1185">Reference proteome</keyword>
<feature type="region of interest" description="Disordered" evidence="13">
    <location>
        <begin position="1"/>
        <end position="56"/>
    </location>
</feature>
<feature type="compositionally biased region" description="Polar residues" evidence="13">
    <location>
        <begin position="34"/>
        <end position="56"/>
    </location>
</feature>
<dbReference type="PROSITE" id="PS50294">
    <property type="entry name" value="WD_REPEATS_REGION"/>
    <property type="match status" value="1"/>
</dbReference>
<dbReference type="InterPro" id="IPR015943">
    <property type="entry name" value="WD40/YVTN_repeat-like_dom_sf"/>
</dbReference>
<keyword evidence="8" id="KW-0966">Cell projection</keyword>
<dbReference type="RefSeq" id="XP_014673002.1">
    <property type="nucleotide sequence ID" value="XM_014817516.1"/>
</dbReference>
<keyword evidence="5" id="KW-0282">Flagellum</keyword>
<sequence length="693" mass="75842">MRQNLSKLHGHPNGPALQQDASTNSSQARKRSVVISTGSRTQLKIGSSNYRSSRTSLATAGSKKNLLAATKPIVQVFDEDGKDVTPLPMLQLESGQAVGKTQSKIFGGSDSRSGTPTDYMSQASVYQTTTSVMGGPFSKSVFNQSGTARTSFMSSVFQDDYAEGASMGAMCGPDTQNIIHHRDDEQEVLTEADLSKPVSINLSETATMWLLEIEGTTVSIEESASVREENRLYEQDLLAVSYGEFDYCAQRKGVICCWSVKNPSHPERVYTSPSGVTAAGFASFNPNLLAVGRHDGTVAVYNVRSGRDEPFLDSRCISSEYGGKHTAPVWQLRWVEKERASGENEEILLSVSTDGLVLAWSMRKGFESSVIMRLQRVATKQPGKKEKKGEAFISRMAGGYCFSFNPSDPNIYLVGTEEGLIHKCSCSYSEQYLDTYVGHTGAVYSVCWSPFLSNIFLSCSADWSLRLWTQNHHQPMLTLHSSSKAVHAVCWSPYCSTVFACVNEGALEIWDLAQSTLDPVIVNTPVMNVKLTSVVFSQNSECILVGDNVTLYFILVGDTRLRDYQDHGDHGLRRLRGHGEGYGGYNEGYACGYAGSDVGHEALNGDYGGCGDDSSYAGHDGGFVGNFGDLGVGKAYDIGDLRLADEVETGRRRQPIPIRIREPVLEHRGREKLIGIWIVRGLSRYQRCQSGEA</sequence>
<keyword evidence="3 12" id="KW-0853">WD repeat</keyword>
<evidence type="ECO:0000313" key="15">
    <source>
        <dbReference type="RefSeq" id="XP_014673002.1"/>
    </source>
</evidence>
<dbReference type="InterPro" id="IPR036322">
    <property type="entry name" value="WD40_repeat_dom_sf"/>
</dbReference>
<gene>
    <name evidence="15" type="primary">LOC106813382</name>
</gene>
<evidence type="ECO:0000256" key="12">
    <source>
        <dbReference type="PROSITE-ProRule" id="PRU00221"/>
    </source>
</evidence>
<evidence type="ECO:0000256" key="8">
    <source>
        <dbReference type="ARBA" id="ARBA00023273"/>
    </source>
</evidence>
<evidence type="ECO:0000256" key="6">
    <source>
        <dbReference type="ARBA" id="ARBA00023069"/>
    </source>
</evidence>
<evidence type="ECO:0000256" key="7">
    <source>
        <dbReference type="ARBA" id="ARBA00023212"/>
    </source>
</evidence>
<feature type="repeat" description="WD" evidence="12">
    <location>
        <begin position="436"/>
        <end position="478"/>
    </location>
</feature>
<evidence type="ECO:0000256" key="13">
    <source>
        <dbReference type="SAM" id="MobiDB-lite"/>
    </source>
</evidence>
<evidence type="ECO:0000256" key="10">
    <source>
        <dbReference type="ARBA" id="ARBA00040002"/>
    </source>
</evidence>
<name>A0ABM1ELD1_PRICU</name>
<protein>
    <recommendedName>
        <fullName evidence="10">Dynein axonemal intermediate chain 4</fullName>
    </recommendedName>
    <alternativeName>
        <fullName evidence="11">WD repeat-containing protein 78</fullName>
    </alternativeName>
</protein>
<dbReference type="Pfam" id="PF00400">
    <property type="entry name" value="WD40"/>
    <property type="match status" value="2"/>
</dbReference>
<dbReference type="Gene3D" id="2.130.10.10">
    <property type="entry name" value="YVTN repeat-like/Quinoprotein amine dehydrogenase"/>
    <property type="match status" value="2"/>
</dbReference>
<accession>A0ABM1ELD1</accession>
<evidence type="ECO:0000256" key="4">
    <source>
        <dbReference type="ARBA" id="ARBA00022737"/>
    </source>
</evidence>
<evidence type="ECO:0000256" key="2">
    <source>
        <dbReference type="ARBA" id="ARBA00022490"/>
    </source>
</evidence>
<reference evidence="15" key="1">
    <citation type="submission" date="2025-08" db="UniProtKB">
        <authorList>
            <consortium name="RefSeq"/>
        </authorList>
    </citation>
    <scope>IDENTIFICATION</scope>
</reference>
<dbReference type="PANTHER" id="PTHR12442:SF12">
    <property type="entry name" value="DYNEIN AXONEMAL INTERMEDIATE CHAIN 4"/>
    <property type="match status" value="1"/>
</dbReference>
<evidence type="ECO:0000256" key="9">
    <source>
        <dbReference type="ARBA" id="ARBA00024190"/>
    </source>
</evidence>
<keyword evidence="4" id="KW-0677">Repeat</keyword>
<evidence type="ECO:0000256" key="3">
    <source>
        <dbReference type="ARBA" id="ARBA00022574"/>
    </source>
</evidence>
<dbReference type="PANTHER" id="PTHR12442">
    <property type="entry name" value="DYNEIN INTERMEDIATE CHAIN"/>
    <property type="match status" value="1"/>
</dbReference>
<organism evidence="14 15">
    <name type="scientific">Priapulus caudatus</name>
    <name type="common">Priapulid worm</name>
    <dbReference type="NCBI Taxonomy" id="37621"/>
    <lineage>
        <taxon>Eukaryota</taxon>
        <taxon>Metazoa</taxon>
        <taxon>Ecdysozoa</taxon>
        <taxon>Scalidophora</taxon>
        <taxon>Priapulida</taxon>
        <taxon>Priapulimorpha</taxon>
        <taxon>Priapulimorphida</taxon>
        <taxon>Priapulidae</taxon>
        <taxon>Priapulus</taxon>
    </lineage>
</organism>
<evidence type="ECO:0000256" key="5">
    <source>
        <dbReference type="ARBA" id="ARBA00022846"/>
    </source>
</evidence>
<dbReference type="GeneID" id="106813382"/>
<proteinExistence type="predicted"/>
<dbReference type="Proteomes" id="UP000695022">
    <property type="component" value="Unplaced"/>
</dbReference>
<dbReference type="InterPro" id="IPR050687">
    <property type="entry name" value="Dynein_IC"/>
</dbReference>
<dbReference type="PROSITE" id="PS50082">
    <property type="entry name" value="WD_REPEATS_2"/>
    <property type="match status" value="1"/>
</dbReference>